<reference evidence="1 2" key="1">
    <citation type="submission" date="2019-05" db="EMBL/GenBank/DDBJ databases">
        <title>We sequenced the genome of Paenibacillus hemerocallicola KCTC 33185 for further insight into its adaptation and study the phylogeny of Paenibacillus.</title>
        <authorList>
            <person name="Narsing Rao M.P."/>
        </authorList>
    </citation>
    <scope>NUCLEOTIDE SEQUENCE [LARGE SCALE GENOMIC DNA]</scope>
    <source>
        <strain evidence="1 2">KCTC 33185</strain>
    </source>
</reference>
<dbReference type="RefSeq" id="WP_139605525.1">
    <property type="nucleotide sequence ID" value="NZ_VDCQ01000050.1"/>
</dbReference>
<sequence length="439" mass="47492">MSKCGMSEVVITPPLGSPIPGSVNERLSTGTKDDLYAKALVVETDSATFAIVALDAIDVPRRLVENVRTRVSEVAGIPGEHVMVSSTHTHTGGPTIQTSFVSAVDESYLDLLASRAADAVILAHSRRTEARIGFGRGMEADIAFNRRFLMRDGTVRMNPGIGNPDIVEPVGPIDPEVVVIRIDDAEGNPIGAVTNYSCHACVVGGTEYSADYPGELSRTLKRLLGPSAVSLFLQGASGDINHIDVSGRLATTKPNHYKVMGNILAFEAMKVREKTYTADRLQAAVKQRRVPVRFRRPAEEQIAAARQLLQSAEDGAPVTEVKFAKQIVELSRNDANEATEAEIQIFALGDLAIVGLPAEIFVEFGLEIKRGSPFPYTIINQLTNGSVSGYVCTREAYRQGGYETRLRTYSRLQEEAGDLFVEHALQSLRELGAPVSSPV</sequence>
<evidence type="ECO:0008006" key="3">
    <source>
        <dbReference type="Google" id="ProtNLM"/>
    </source>
</evidence>
<comment type="caution">
    <text evidence="1">The sequence shown here is derived from an EMBL/GenBank/DDBJ whole genome shotgun (WGS) entry which is preliminary data.</text>
</comment>
<accession>A0A5C4T1I4</accession>
<evidence type="ECO:0000313" key="1">
    <source>
        <dbReference type="EMBL" id="TNJ62968.1"/>
    </source>
</evidence>
<gene>
    <name evidence="1" type="ORF">FE784_27825</name>
</gene>
<proteinExistence type="predicted"/>
<evidence type="ECO:0000313" key="2">
    <source>
        <dbReference type="Proteomes" id="UP000307943"/>
    </source>
</evidence>
<dbReference type="OrthoDB" id="337762at2"/>
<dbReference type="EMBL" id="VDCQ01000050">
    <property type="protein sequence ID" value="TNJ62968.1"/>
    <property type="molecule type" value="Genomic_DNA"/>
</dbReference>
<keyword evidence="2" id="KW-1185">Reference proteome</keyword>
<name>A0A5C4T1I4_9BACL</name>
<dbReference type="Proteomes" id="UP000307943">
    <property type="component" value="Unassembled WGS sequence"/>
</dbReference>
<dbReference type="AlphaFoldDB" id="A0A5C4T1I4"/>
<protein>
    <recommendedName>
        <fullName evidence="3">Neutral/alkaline non-lysosomal ceramidase N-terminal domain-containing protein</fullName>
    </recommendedName>
</protein>
<organism evidence="1 2">
    <name type="scientific">Paenibacillus hemerocallicola</name>
    <dbReference type="NCBI Taxonomy" id="1172614"/>
    <lineage>
        <taxon>Bacteria</taxon>
        <taxon>Bacillati</taxon>
        <taxon>Bacillota</taxon>
        <taxon>Bacilli</taxon>
        <taxon>Bacillales</taxon>
        <taxon>Paenibacillaceae</taxon>
        <taxon>Paenibacillus</taxon>
    </lineage>
</organism>